<gene>
    <name evidence="1" type="ORF">J2125_003432</name>
</gene>
<dbReference type="Gene3D" id="1.20.120.740">
    <property type="entry name" value="YgfB uncharacterised protein family UPF0149, PF03695"/>
    <property type="match status" value="1"/>
</dbReference>
<dbReference type="RefSeq" id="WP_017799342.1">
    <property type="nucleotide sequence ID" value="NZ_JAGGMQ010000001.1"/>
</dbReference>
<dbReference type="InterPro" id="IPR036255">
    <property type="entry name" value="YgfB-like_sf"/>
</dbReference>
<organism evidence="1 2">
    <name type="scientific">Winslowiella toletana</name>
    <dbReference type="NCBI Taxonomy" id="92490"/>
    <lineage>
        <taxon>Bacteria</taxon>
        <taxon>Pseudomonadati</taxon>
        <taxon>Pseudomonadota</taxon>
        <taxon>Gammaproteobacteria</taxon>
        <taxon>Enterobacterales</taxon>
        <taxon>Erwiniaceae</taxon>
        <taxon>Winslowiella</taxon>
    </lineage>
</organism>
<dbReference type="EMBL" id="JAGGMQ010000001">
    <property type="protein sequence ID" value="MBP2170240.1"/>
    <property type="molecule type" value="Genomic_DNA"/>
</dbReference>
<accession>A0ABS4PC68</accession>
<proteinExistence type="predicted"/>
<dbReference type="NCBIfam" id="NF007704">
    <property type="entry name" value="PRK10396.1"/>
    <property type="match status" value="1"/>
</dbReference>
<evidence type="ECO:0008006" key="3">
    <source>
        <dbReference type="Google" id="ProtNLM"/>
    </source>
</evidence>
<name>A0ABS4PC68_9GAMM</name>
<evidence type="ECO:0000313" key="2">
    <source>
        <dbReference type="Proteomes" id="UP001195624"/>
    </source>
</evidence>
<dbReference type="SUPFAM" id="SSF101327">
    <property type="entry name" value="YgfB-like"/>
    <property type="match status" value="1"/>
</dbReference>
<dbReference type="NCBIfam" id="TIGR02292">
    <property type="entry name" value="ygfB_yecA"/>
    <property type="match status" value="1"/>
</dbReference>
<keyword evidence="2" id="KW-1185">Reference proteome</keyword>
<reference evidence="1 2" key="1">
    <citation type="submission" date="2021-03" db="EMBL/GenBank/DDBJ databases">
        <authorList>
            <person name="D'Agostino P."/>
            <person name="Huntemann M."/>
            <person name="Clum A."/>
            <person name="Spunde A."/>
            <person name="Palaniappan K."/>
            <person name="Ritter S."/>
            <person name="Mikhailova N."/>
            <person name="Chen I.-M."/>
            <person name="Stamatis D."/>
            <person name="Reddy T."/>
            <person name="O'Malley R."/>
            <person name="Daum C."/>
            <person name="Shapiro N."/>
            <person name="Ivanova N."/>
            <person name="Kyrpides N."/>
            <person name="Woyke T."/>
        </authorList>
    </citation>
    <scope>NUCLEOTIDE SEQUENCE [LARGE SCALE GENOMIC DNA]</scope>
    <source>
        <strain evidence="1 2">WS4403</strain>
    </source>
</reference>
<sequence length="190" mass="21762">MKQGPLELEELEWLEDVLMKYGNDNAMLDVSELDGFLTAIVSGPNKLEPGEWLVALWGGENSVPEWESEEELQRFLDLTFQHMNDITERLNDYPDQFEPIFGTSHLDDQEYTIVEEWCFGYMKGVDLDDWSSLPESLQPSLAAIALHGREENFAQIDNMSPEEFLGSIENIPPAALSLHDYWLSKQSPLH</sequence>
<evidence type="ECO:0000313" key="1">
    <source>
        <dbReference type="EMBL" id="MBP2170240.1"/>
    </source>
</evidence>
<dbReference type="Proteomes" id="UP001195624">
    <property type="component" value="Unassembled WGS sequence"/>
</dbReference>
<dbReference type="Pfam" id="PF03695">
    <property type="entry name" value="UPF0149"/>
    <property type="match status" value="1"/>
</dbReference>
<comment type="caution">
    <text evidence="1">The sequence shown here is derived from an EMBL/GenBank/DDBJ whole genome shotgun (WGS) entry which is preliminary data.</text>
</comment>
<reference evidence="2" key="2">
    <citation type="submission" date="2023-07" db="EMBL/GenBank/DDBJ databases">
        <title>Genome mining of underrepresented organisms for secondary metabolites.</title>
        <authorList>
            <person name="D'Agostino P.M."/>
        </authorList>
    </citation>
    <scope>NUCLEOTIDE SEQUENCE [LARGE SCALE GENOMIC DNA]</scope>
    <source>
        <strain evidence="2">WS4403</strain>
    </source>
</reference>
<protein>
    <recommendedName>
        <fullName evidence="3">YecA family protein</fullName>
    </recommendedName>
</protein>
<dbReference type="InterPro" id="IPR011978">
    <property type="entry name" value="YgfB-like"/>
</dbReference>